<evidence type="ECO:0000313" key="9">
    <source>
        <dbReference type="EMBL" id="PFG73395.1"/>
    </source>
</evidence>
<sequence>MPDSVEPRPMVLRTFRVRTSNHVGVLARVLAILAEHGASIGDLRTVFMGPLSRVRDIEIGFADAAEIEPAIRAIDATGEAHVLEVRDEVLDLHVGGKLVIRARHPIASEADLRRVYTPGVGEVARRIAAEPELADHYTMRASTVAIVSDGTAILGLGNLGPLAALPILEGKAAILAELVDVSCVPLAAGAVPTSELVQAIATVAHGFGLVLLEDIAAPRCFEVEAGLRAAGISVFHDDQHGTAAVVLAAVIGAAGLAGLDLARCRVGCIGLGAAGTAIARALMDYLGRPVLGADLDPGAIERFRAAGGEPSDLAAIMATCDLVVATTGRPGLIEPAMVRRGQVILALSNPVPEIERDVAMAAGAALATDGRATNNMLAFPGLCRGGLDAGVREFVPAIFRAAAEAIVQSAPPGQLLPPPLDRAVHRRVARAVAGAAIDAGVATREVPPDYMLEGR</sequence>
<comment type="pathway">
    <text evidence="6">Amino-acid biosynthesis.</text>
</comment>
<evidence type="ECO:0000256" key="2">
    <source>
        <dbReference type="ARBA" id="ARBA00001946"/>
    </source>
</evidence>
<protein>
    <submittedName>
        <fullName evidence="9">Malate dehydrogenase (Oxaloacetate-decarboxylating)</fullName>
    </submittedName>
</protein>
<dbReference type="RefSeq" id="WP_098502852.1">
    <property type="nucleotide sequence ID" value="NZ_PDJQ01000001.1"/>
</dbReference>
<dbReference type="Pfam" id="PF00390">
    <property type="entry name" value="malic"/>
    <property type="match status" value="1"/>
</dbReference>
<dbReference type="InterPro" id="IPR002912">
    <property type="entry name" value="ACT_dom"/>
</dbReference>
<dbReference type="InterPro" id="IPR036291">
    <property type="entry name" value="NAD(P)-bd_dom_sf"/>
</dbReference>
<dbReference type="InterPro" id="IPR015884">
    <property type="entry name" value="Malic_enzyme_CS"/>
</dbReference>
<evidence type="ECO:0000256" key="4">
    <source>
        <dbReference type="ARBA" id="ARBA00022723"/>
    </source>
</evidence>
<dbReference type="SMART" id="SM00919">
    <property type="entry name" value="Malic_M"/>
    <property type="match status" value="1"/>
</dbReference>
<dbReference type="InterPro" id="IPR001891">
    <property type="entry name" value="Malic_OxRdtase"/>
</dbReference>
<evidence type="ECO:0000313" key="10">
    <source>
        <dbReference type="Proteomes" id="UP000223071"/>
    </source>
</evidence>
<evidence type="ECO:0000256" key="3">
    <source>
        <dbReference type="ARBA" id="ARBA00008785"/>
    </source>
</evidence>
<dbReference type="EMBL" id="PDJQ01000001">
    <property type="protein sequence ID" value="PFG73395.1"/>
    <property type="molecule type" value="Genomic_DNA"/>
</dbReference>
<dbReference type="InterPro" id="IPR037062">
    <property type="entry name" value="Malic_N_dom_sf"/>
</dbReference>
<dbReference type="SMART" id="SM01274">
    <property type="entry name" value="malic"/>
    <property type="match status" value="1"/>
</dbReference>
<evidence type="ECO:0000259" key="8">
    <source>
        <dbReference type="PROSITE" id="PS51671"/>
    </source>
</evidence>
<dbReference type="GO" id="GO:0004470">
    <property type="term" value="F:malic enzyme activity"/>
    <property type="evidence" value="ECO:0007669"/>
    <property type="project" value="InterPro"/>
</dbReference>
<dbReference type="SUPFAM" id="SSF53223">
    <property type="entry name" value="Aminoacid dehydrogenase-like, N-terminal domain"/>
    <property type="match status" value="1"/>
</dbReference>
<dbReference type="Gene3D" id="3.40.50.720">
    <property type="entry name" value="NAD(P)-binding Rossmann-like Domain"/>
    <property type="match status" value="1"/>
</dbReference>
<accession>A0A2A9HEG4</accession>
<dbReference type="GO" id="GO:0016616">
    <property type="term" value="F:oxidoreductase activity, acting on the CH-OH group of donors, NAD or NADP as acceptor"/>
    <property type="evidence" value="ECO:0007669"/>
    <property type="project" value="InterPro"/>
</dbReference>
<name>A0A2A9HEG4_TEPT2</name>
<dbReference type="SUPFAM" id="SSF51735">
    <property type="entry name" value="NAD(P)-binding Rossmann-fold domains"/>
    <property type="match status" value="1"/>
</dbReference>
<evidence type="ECO:0000256" key="5">
    <source>
        <dbReference type="ARBA" id="ARBA00023002"/>
    </source>
</evidence>
<dbReference type="GO" id="GO:0046872">
    <property type="term" value="F:metal ion binding"/>
    <property type="evidence" value="ECO:0007669"/>
    <property type="project" value="UniProtKB-KW"/>
</dbReference>
<dbReference type="InterPro" id="IPR051674">
    <property type="entry name" value="Malate_Decarboxylase"/>
</dbReference>
<comment type="cofactor">
    <cofactor evidence="1">
        <name>Mn(2+)</name>
        <dbReference type="ChEBI" id="CHEBI:29035"/>
    </cofactor>
</comment>
<keyword evidence="5" id="KW-0560">Oxidoreductase</keyword>
<dbReference type="PANTHER" id="PTHR43237:SF4">
    <property type="entry name" value="NADP-DEPENDENT MALIC ENZYME"/>
    <property type="match status" value="1"/>
</dbReference>
<evidence type="ECO:0000256" key="7">
    <source>
        <dbReference type="RuleBase" id="RU003427"/>
    </source>
</evidence>
<reference evidence="9 10" key="1">
    <citation type="submission" date="2017-09" db="EMBL/GenBank/DDBJ databases">
        <title>Sequencing the genomes of two abundant thermophiles in Great Basin hot springs: Thermocrinis jamiesonii and novel Chloroflexi Thermoflexus hugenholtzii.</title>
        <authorList>
            <person name="Hedlund B."/>
        </authorList>
    </citation>
    <scope>NUCLEOTIDE SEQUENCE [LARGE SCALE GENOMIC DNA]</scope>
    <source>
        <strain evidence="9 10">G233</strain>
    </source>
</reference>
<comment type="caution">
    <text evidence="9">The sequence shown here is derived from an EMBL/GenBank/DDBJ whole genome shotgun (WGS) entry which is preliminary data.</text>
</comment>
<dbReference type="GO" id="GO:0051287">
    <property type="term" value="F:NAD binding"/>
    <property type="evidence" value="ECO:0007669"/>
    <property type="project" value="InterPro"/>
</dbReference>
<dbReference type="InterPro" id="IPR046346">
    <property type="entry name" value="Aminoacid_DH-like_N_sf"/>
</dbReference>
<dbReference type="PROSITE" id="PS51671">
    <property type="entry name" value="ACT"/>
    <property type="match status" value="1"/>
</dbReference>
<dbReference type="Gene3D" id="3.40.50.10380">
    <property type="entry name" value="Malic enzyme, N-terminal domain"/>
    <property type="match status" value="1"/>
</dbReference>
<dbReference type="PANTHER" id="PTHR43237">
    <property type="entry name" value="NADP-DEPENDENT MALIC ENZYME"/>
    <property type="match status" value="1"/>
</dbReference>
<feature type="domain" description="ACT" evidence="8">
    <location>
        <begin position="14"/>
        <end position="88"/>
    </location>
</feature>
<dbReference type="InterPro" id="IPR045865">
    <property type="entry name" value="ACT-like_dom_sf"/>
</dbReference>
<dbReference type="SUPFAM" id="SSF55021">
    <property type="entry name" value="ACT-like"/>
    <property type="match status" value="1"/>
</dbReference>
<dbReference type="InterPro" id="IPR012301">
    <property type="entry name" value="Malic_N_dom"/>
</dbReference>
<dbReference type="PRINTS" id="PR00072">
    <property type="entry name" value="MALOXRDTASE"/>
</dbReference>
<keyword evidence="10" id="KW-1185">Reference proteome</keyword>
<keyword evidence="4 7" id="KW-0479">Metal-binding</keyword>
<evidence type="ECO:0000256" key="6">
    <source>
        <dbReference type="ARBA" id="ARBA00029440"/>
    </source>
</evidence>
<proteinExistence type="inferred from homology"/>
<dbReference type="AlphaFoldDB" id="A0A2A9HEG4"/>
<gene>
    <name evidence="9" type="ORF">A9A59_0590</name>
</gene>
<evidence type="ECO:0000256" key="1">
    <source>
        <dbReference type="ARBA" id="ARBA00001936"/>
    </source>
</evidence>
<dbReference type="Proteomes" id="UP000223071">
    <property type="component" value="Unassembled WGS sequence"/>
</dbReference>
<dbReference type="InterPro" id="IPR012302">
    <property type="entry name" value="Malic_NAD-bd"/>
</dbReference>
<organism evidence="9 10">
    <name type="scientific">Tepidiforma thermophila (strain KCTC 52669 / CGMCC 1.13589 / G233)</name>
    <dbReference type="NCBI Taxonomy" id="2761530"/>
    <lineage>
        <taxon>Bacteria</taxon>
        <taxon>Bacillati</taxon>
        <taxon>Chloroflexota</taxon>
        <taxon>Tepidiformia</taxon>
        <taxon>Tepidiformales</taxon>
        <taxon>Tepidiformaceae</taxon>
        <taxon>Tepidiforma</taxon>
    </lineage>
</organism>
<dbReference type="PROSITE" id="PS00331">
    <property type="entry name" value="MALIC_ENZYMES"/>
    <property type="match status" value="1"/>
</dbReference>
<comment type="cofactor">
    <cofactor evidence="2">
        <name>Mg(2+)</name>
        <dbReference type="ChEBI" id="CHEBI:18420"/>
    </cofactor>
</comment>
<comment type="similarity">
    <text evidence="3 7">Belongs to the malic enzymes family.</text>
</comment>